<dbReference type="PANTHER" id="PTHR30026">
    <property type="entry name" value="OUTER MEMBRANE PROTEIN TOLC"/>
    <property type="match status" value="1"/>
</dbReference>
<accession>A0A4Q0STI9</accession>
<keyword evidence="3" id="KW-0813">Transport</keyword>
<keyword evidence="10" id="KW-1185">Reference proteome</keyword>
<keyword evidence="4" id="KW-1134">Transmembrane beta strand</keyword>
<evidence type="ECO:0000256" key="6">
    <source>
        <dbReference type="ARBA" id="ARBA00023136"/>
    </source>
</evidence>
<organism evidence="9 10">
    <name type="scientific">Granulicella sibirica</name>
    <dbReference type="NCBI Taxonomy" id="2479048"/>
    <lineage>
        <taxon>Bacteria</taxon>
        <taxon>Pseudomonadati</taxon>
        <taxon>Acidobacteriota</taxon>
        <taxon>Terriglobia</taxon>
        <taxon>Terriglobales</taxon>
        <taxon>Acidobacteriaceae</taxon>
        <taxon>Granulicella</taxon>
    </lineage>
</organism>
<dbReference type="PANTHER" id="PTHR30026:SF23">
    <property type="entry name" value="TO APRF-PUTATIVE OUTER MEMBRANE EFFLUX PROTEIN OR SECRETED ALKALINE PHOSPHATASE-RELATED"/>
    <property type="match status" value="1"/>
</dbReference>
<sequence length="736" mass="77988">MIGRRYLGVRWGLGLVCGLPLAMGLMALGQAGTSTGTAGGGAATNSQVPGAGVPADNGGPGGIGLVGGPQTPGAPKVPDAPDVPPVEGAVPNPQAEAPVVGQEAAETSSTERSRATGLGFEFFGLLGPYRRPKVPELFPGTGARLMSLVRDGKLYLSLHDAISLAIENNLDVEVERYNLQLADDDLLRAKGGGNLRGIDYTVQAPPNGVGGPGSPLLNTGATNPNPTVPTVTDLTSLNSTTQSTLNYGEGGTSTTYATGPAVPLFDPNLILTGGYLRRSNTVTLTGTTGTATGTTGTSGTASGTTTEAAPLHYIAANLSYIQGFSTGLQLQATGNNDSQVIYSTQSENNPFYSPSTSVTLTQPLLRGRGRAVNLRYVKVANLDRRVSRLLFDQQVQQTVYGISRLYFDLVSLGENVAVKQEALRAAEKLRKDDADQVIEGTLAPIELTRAAALVSSSEFDLVQAQGLYRQQEVILRNQMIRTESPVFAASFSEIVPTDHITVPDLMETLPVTDLIQQGLSRRPDLAQAEEQIKAGRVNVQASRNEALPQLNVYANAQTRGSSEVAYEQLGSPGTGAPTIPQNLELGGLRTSTIYQAGVQLTLPLRNRIAQSDAARDTVQLRQVQARTAKLSESIRQDIENAVIALETAHAAYNAARNSTGYQEQFLQTEIDKLTVGASTNLLVIQDETYLAQARSTEIAARSNWKKAQIELQRALGTLLENNQIRLDDAVHGTLPQ</sequence>
<dbReference type="SUPFAM" id="SSF56954">
    <property type="entry name" value="Outer membrane efflux proteins (OEP)"/>
    <property type="match status" value="1"/>
</dbReference>
<dbReference type="Pfam" id="PF02321">
    <property type="entry name" value="OEP"/>
    <property type="match status" value="1"/>
</dbReference>
<comment type="subcellular location">
    <subcellularLocation>
        <location evidence="1">Cell outer membrane</location>
    </subcellularLocation>
</comment>
<keyword evidence="5" id="KW-0812">Transmembrane</keyword>
<feature type="compositionally biased region" description="Low complexity" evidence="8">
    <location>
        <begin position="68"/>
        <end position="77"/>
    </location>
</feature>
<evidence type="ECO:0000256" key="3">
    <source>
        <dbReference type="ARBA" id="ARBA00022448"/>
    </source>
</evidence>
<comment type="similarity">
    <text evidence="2">Belongs to the outer membrane factor (OMF) (TC 1.B.17) family.</text>
</comment>
<feature type="region of interest" description="Disordered" evidence="8">
    <location>
        <begin position="34"/>
        <end position="113"/>
    </location>
</feature>
<dbReference type="Proteomes" id="UP000289437">
    <property type="component" value="Unassembled WGS sequence"/>
</dbReference>
<gene>
    <name evidence="9" type="ORF">GRAN_4589</name>
</gene>
<evidence type="ECO:0000256" key="7">
    <source>
        <dbReference type="ARBA" id="ARBA00023237"/>
    </source>
</evidence>
<dbReference type="GO" id="GO:0009279">
    <property type="term" value="C:cell outer membrane"/>
    <property type="evidence" value="ECO:0007669"/>
    <property type="project" value="UniProtKB-SubCell"/>
</dbReference>
<evidence type="ECO:0000256" key="5">
    <source>
        <dbReference type="ARBA" id="ARBA00022692"/>
    </source>
</evidence>
<reference evidence="10" key="2">
    <citation type="submission" date="2019-02" db="EMBL/GenBank/DDBJ databases">
        <title>Granulicella sibirica sp. nov., a psychrotolerant acidobacterium isolated from an organic soil layer in forested tundra, West Siberia.</title>
        <authorList>
            <person name="Oshkin I.Y."/>
            <person name="Kulichevskaya I.S."/>
            <person name="Rijpstra W.I.C."/>
            <person name="Sinninghe Damste J.S."/>
            <person name="Rakitin A.L."/>
            <person name="Ravin N.V."/>
            <person name="Dedysh S.N."/>
        </authorList>
    </citation>
    <scope>NUCLEOTIDE SEQUENCE [LARGE SCALE GENOMIC DNA]</scope>
    <source>
        <strain evidence="10">AF10</strain>
    </source>
</reference>
<dbReference type="RefSeq" id="WP_241655077.1">
    <property type="nucleotide sequence ID" value="NZ_RDSM01000004.1"/>
</dbReference>
<dbReference type="GO" id="GO:1990281">
    <property type="term" value="C:efflux pump complex"/>
    <property type="evidence" value="ECO:0007669"/>
    <property type="project" value="TreeGrafter"/>
</dbReference>
<dbReference type="GO" id="GO:0015288">
    <property type="term" value="F:porin activity"/>
    <property type="evidence" value="ECO:0007669"/>
    <property type="project" value="TreeGrafter"/>
</dbReference>
<dbReference type="Gene3D" id="1.20.1600.10">
    <property type="entry name" value="Outer membrane efflux proteins (OEP)"/>
    <property type="match status" value="1"/>
</dbReference>
<evidence type="ECO:0000256" key="4">
    <source>
        <dbReference type="ARBA" id="ARBA00022452"/>
    </source>
</evidence>
<feature type="compositionally biased region" description="Gly residues" evidence="8">
    <location>
        <begin position="58"/>
        <end position="67"/>
    </location>
</feature>
<dbReference type="AlphaFoldDB" id="A0A4Q0STI9"/>
<keyword evidence="7" id="KW-0998">Cell outer membrane</keyword>
<dbReference type="GO" id="GO:0015562">
    <property type="term" value="F:efflux transmembrane transporter activity"/>
    <property type="evidence" value="ECO:0007669"/>
    <property type="project" value="InterPro"/>
</dbReference>
<proteinExistence type="inferred from homology"/>
<dbReference type="EMBL" id="RDSM01000004">
    <property type="protein sequence ID" value="RXH54293.1"/>
    <property type="molecule type" value="Genomic_DNA"/>
</dbReference>
<name>A0A4Q0STI9_9BACT</name>
<evidence type="ECO:0000256" key="1">
    <source>
        <dbReference type="ARBA" id="ARBA00004442"/>
    </source>
</evidence>
<reference evidence="9 10" key="1">
    <citation type="submission" date="2018-11" db="EMBL/GenBank/DDBJ databases">
        <authorList>
            <person name="Mardanov A.V."/>
            <person name="Ravin N.V."/>
            <person name="Dedysh S.N."/>
        </authorList>
    </citation>
    <scope>NUCLEOTIDE SEQUENCE [LARGE SCALE GENOMIC DNA]</scope>
    <source>
        <strain evidence="9 10">AF10</strain>
    </source>
</reference>
<protein>
    <submittedName>
        <fullName evidence="9">Outer membrane protein assembly factor YaeT</fullName>
    </submittedName>
</protein>
<evidence type="ECO:0000313" key="9">
    <source>
        <dbReference type="EMBL" id="RXH54293.1"/>
    </source>
</evidence>
<evidence type="ECO:0000256" key="8">
    <source>
        <dbReference type="SAM" id="MobiDB-lite"/>
    </source>
</evidence>
<evidence type="ECO:0000313" key="10">
    <source>
        <dbReference type="Proteomes" id="UP000289437"/>
    </source>
</evidence>
<evidence type="ECO:0000256" key="2">
    <source>
        <dbReference type="ARBA" id="ARBA00007613"/>
    </source>
</evidence>
<dbReference type="InterPro" id="IPR003423">
    <property type="entry name" value="OMP_efflux"/>
</dbReference>
<comment type="caution">
    <text evidence="9">The sequence shown here is derived from an EMBL/GenBank/DDBJ whole genome shotgun (WGS) entry which is preliminary data.</text>
</comment>
<dbReference type="InterPro" id="IPR051906">
    <property type="entry name" value="TolC-like"/>
</dbReference>
<keyword evidence="6" id="KW-0472">Membrane</keyword>